<name>A0ABU6Z140_9FABA</name>
<proteinExistence type="predicted"/>
<evidence type="ECO:0000313" key="2">
    <source>
        <dbReference type="Proteomes" id="UP001341840"/>
    </source>
</evidence>
<keyword evidence="2" id="KW-1185">Reference proteome</keyword>
<feature type="non-terminal residue" evidence="1">
    <location>
        <position position="73"/>
    </location>
</feature>
<dbReference type="EMBL" id="JASCZI010251760">
    <property type="protein sequence ID" value="MED6215486.1"/>
    <property type="molecule type" value="Genomic_DNA"/>
</dbReference>
<reference evidence="1 2" key="1">
    <citation type="journal article" date="2023" name="Plants (Basel)">
        <title>Bridging the Gap: Combining Genomics and Transcriptomics Approaches to Understand Stylosanthes scabra, an Orphan Legume from the Brazilian Caatinga.</title>
        <authorList>
            <person name="Ferreira-Neto J.R.C."/>
            <person name="da Silva M.D."/>
            <person name="Binneck E."/>
            <person name="de Melo N.F."/>
            <person name="da Silva R.H."/>
            <person name="de Melo A.L.T.M."/>
            <person name="Pandolfi V."/>
            <person name="Bustamante F.O."/>
            <person name="Brasileiro-Vidal A.C."/>
            <person name="Benko-Iseppon A.M."/>
        </authorList>
    </citation>
    <scope>NUCLEOTIDE SEQUENCE [LARGE SCALE GENOMIC DNA]</scope>
    <source>
        <tissue evidence="1">Leaves</tissue>
    </source>
</reference>
<dbReference type="Proteomes" id="UP001341840">
    <property type="component" value="Unassembled WGS sequence"/>
</dbReference>
<accession>A0ABU6Z140</accession>
<comment type="caution">
    <text evidence="1">The sequence shown here is derived from an EMBL/GenBank/DDBJ whole genome shotgun (WGS) entry which is preliminary data.</text>
</comment>
<feature type="non-terminal residue" evidence="1">
    <location>
        <position position="1"/>
    </location>
</feature>
<sequence>HAGGGEFEWCRAVPKLDVQHCKMQDAQCCRAGCLSCCPLFALMYLFNLGHPMHSFAPSFHLTPFKMILKLIFN</sequence>
<evidence type="ECO:0000313" key="1">
    <source>
        <dbReference type="EMBL" id="MED6215486.1"/>
    </source>
</evidence>
<protein>
    <recommendedName>
        <fullName evidence="3">WAP domain-containing protein</fullName>
    </recommendedName>
</protein>
<organism evidence="1 2">
    <name type="scientific">Stylosanthes scabra</name>
    <dbReference type="NCBI Taxonomy" id="79078"/>
    <lineage>
        <taxon>Eukaryota</taxon>
        <taxon>Viridiplantae</taxon>
        <taxon>Streptophyta</taxon>
        <taxon>Embryophyta</taxon>
        <taxon>Tracheophyta</taxon>
        <taxon>Spermatophyta</taxon>
        <taxon>Magnoliopsida</taxon>
        <taxon>eudicotyledons</taxon>
        <taxon>Gunneridae</taxon>
        <taxon>Pentapetalae</taxon>
        <taxon>rosids</taxon>
        <taxon>fabids</taxon>
        <taxon>Fabales</taxon>
        <taxon>Fabaceae</taxon>
        <taxon>Papilionoideae</taxon>
        <taxon>50 kb inversion clade</taxon>
        <taxon>dalbergioids sensu lato</taxon>
        <taxon>Dalbergieae</taxon>
        <taxon>Pterocarpus clade</taxon>
        <taxon>Stylosanthes</taxon>
    </lineage>
</organism>
<evidence type="ECO:0008006" key="3">
    <source>
        <dbReference type="Google" id="ProtNLM"/>
    </source>
</evidence>
<gene>
    <name evidence="1" type="ORF">PIB30_114153</name>
</gene>